<dbReference type="RefSeq" id="WP_138728472.1">
    <property type="nucleotide sequence ID" value="NZ_SRMP02000023.1"/>
</dbReference>
<evidence type="ECO:0000313" key="1">
    <source>
        <dbReference type="EMBL" id="MFN0292425.1"/>
    </source>
</evidence>
<proteinExistence type="predicted"/>
<gene>
    <name evidence="1" type="ORF">E5L68_013545</name>
</gene>
<sequence length="64" mass="7536">MNRERSITSRHFDRSEASREIFGDVIFISQFKDFSTTVEMTGDLKNTYIHTKKPSNTLIFTINY</sequence>
<evidence type="ECO:0000313" key="2">
    <source>
        <dbReference type="Proteomes" id="UP001517367"/>
    </source>
</evidence>
<comment type="caution">
    <text evidence="1">The sequence shown here is derived from an EMBL/GenBank/DDBJ whole genome shotgun (WGS) entry which is preliminary data.</text>
</comment>
<dbReference type="Proteomes" id="UP001517367">
    <property type="component" value="Unassembled WGS sequence"/>
</dbReference>
<organism evidence="1 2">
    <name type="scientific">Pedobacter helvus</name>
    <dbReference type="NCBI Taxonomy" id="2563444"/>
    <lineage>
        <taxon>Bacteria</taxon>
        <taxon>Pseudomonadati</taxon>
        <taxon>Bacteroidota</taxon>
        <taxon>Sphingobacteriia</taxon>
        <taxon>Sphingobacteriales</taxon>
        <taxon>Sphingobacteriaceae</taxon>
        <taxon>Pedobacter</taxon>
    </lineage>
</organism>
<reference evidence="1 2" key="1">
    <citation type="submission" date="2024-12" db="EMBL/GenBank/DDBJ databases">
        <authorList>
            <person name="Hu S."/>
        </authorList>
    </citation>
    <scope>NUCLEOTIDE SEQUENCE [LARGE SCALE GENOMIC DNA]</scope>
    <source>
        <strain evidence="1 2">P-25</strain>
    </source>
</reference>
<protein>
    <submittedName>
        <fullName evidence="1">Uncharacterized protein</fullName>
    </submittedName>
</protein>
<accession>A0ABW9JJ21</accession>
<dbReference type="EMBL" id="SRMP02000023">
    <property type="protein sequence ID" value="MFN0292425.1"/>
    <property type="molecule type" value="Genomic_DNA"/>
</dbReference>
<name>A0ABW9JJ21_9SPHI</name>
<keyword evidence="2" id="KW-1185">Reference proteome</keyword>